<gene>
    <name evidence="4" type="ORF">HNP48_004862</name>
</gene>
<dbReference type="InterPro" id="IPR050498">
    <property type="entry name" value="Ycf3"/>
</dbReference>
<feature type="repeat" description="TPR" evidence="3">
    <location>
        <begin position="208"/>
        <end position="241"/>
    </location>
</feature>
<evidence type="ECO:0000256" key="2">
    <source>
        <dbReference type="ARBA" id="ARBA00022803"/>
    </source>
</evidence>
<dbReference type="PANTHER" id="PTHR44858:SF1">
    <property type="entry name" value="UDP-N-ACETYLGLUCOSAMINE--PEPTIDE N-ACETYLGLUCOSAMINYLTRANSFERASE SPINDLY-RELATED"/>
    <property type="match status" value="1"/>
</dbReference>
<evidence type="ECO:0000313" key="5">
    <source>
        <dbReference type="Proteomes" id="UP000575083"/>
    </source>
</evidence>
<dbReference type="AlphaFoldDB" id="A0A7X0UBJ0"/>
<dbReference type="Pfam" id="PF07719">
    <property type="entry name" value="TPR_2"/>
    <property type="match status" value="1"/>
</dbReference>
<dbReference type="SUPFAM" id="SSF53756">
    <property type="entry name" value="UDP-Glycosyltransferase/glycogen phosphorylase"/>
    <property type="match status" value="1"/>
</dbReference>
<keyword evidence="1" id="KW-0677">Repeat</keyword>
<name>A0A7X0UBJ0_9BURK</name>
<reference evidence="4 5" key="1">
    <citation type="submission" date="2020-08" db="EMBL/GenBank/DDBJ databases">
        <title>Functional genomics of gut bacteria from endangered species of beetles.</title>
        <authorList>
            <person name="Carlos-Shanley C."/>
        </authorList>
    </citation>
    <scope>NUCLEOTIDE SEQUENCE [LARGE SCALE GENOMIC DNA]</scope>
    <source>
        <strain evidence="4 5">S00198</strain>
    </source>
</reference>
<dbReference type="SUPFAM" id="SSF48452">
    <property type="entry name" value="TPR-like"/>
    <property type="match status" value="2"/>
</dbReference>
<feature type="repeat" description="TPR" evidence="3">
    <location>
        <begin position="242"/>
        <end position="275"/>
    </location>
</feature>
<dbReference type="EMBL" id="JACHLK010000011">
    <property type="protein sequence ID" value="MBB6562153.1"/>
    <property type="molecule type" value="Genomic_DNA"/>
</dbReference>
<dbReference type="PANTHER" id="PTHR44858">
    <property type="entry name" value="TETRATRICOPEPTIDE REPEAT PROTEIN 6"/>
    <property type="match status" value="1"/>
</dbReference>
<feature type="repeat" description="TPR" evidence="3">
    <location>
        <begin position="106"/>
        <end position="139"/>
    </location>
</feature>
<feature type="repeat" description="TPR" evidence="3">
    <location>
        <begin position="174"/>
        <end position="207"/>
    </location>
</feature>
<dbReference type="InterPro" id="IPR013105">
    <property type="entry name" value="TPR_2"/>
</dbReference>
<evidence type="ECO:0000256" key="1">
    <source>
        <dbReference type="ARBA" id="ARBA00022737"/>
    </source>
</evidence>
<dbReference type="InterPro" id="IPR019734">
    <property type="entry name" value="TPR_rpt"/>
</dbReference>
<keyword evidence="2 3" id="KW-0802">TPR repeat</keyword>
<evidence type="ECO:0000256" key="3">
    <source>
        <dbReference type="PROSITE-ProRule" id="PRU00339"/>
    </source>
</evidence>
<dbReference type="Proteomes" id="UP000575083">
    <property type="component" value="Unassembled WGS sequence"/>
</dbReference>
<sequence length="584" mass="62290">MTLLAVDRRLAQWLGRREFAQALAWLDTVGAAHAQPALPLELRRVRVALAGRLVEPAAAAARRALAAGAGEALHHLALALLARREQRWDDALAALAQGLQQPGTHPDLYLEQGELLLQRGRHAAAAQALEAALNLLPDSLRAASGLASAVAALGDGARAALIVQQMVARAPATADAQFALGNALRGLQQLPLALSAFERASTHDPARPGPWVNRGALLRRLGRSEEALQAYAQAIALDPASAIAYANRANLLRAMERLEEAVQDYDRALAIAPQDAQVHWNKATTLLAAGHLAEGFAEYEWRWQWSGFPTRRPGFAQPAWQGEPIPGKTLLVHTEQGAGEVIQFLRFVPALAASLQGQGVRLLLQVPAPLQALVAAQAWPGLAAVLGADAPLPPFDRHVAIGSLPLRLGITTLEMLPAQPSLRTATPQQPGDGRLRVGLAWDSGTARDPVHGLRWDQVQPLLDLPGIAWFSLQPPGHGAPPGMPPIEPAGSGFTDWNAVAQAMAGLDLVVTACSATAHLAGALGKPVWVLLAHEARWHWVAHQREGNPWYPSARLFRQERAGEWGDAVARLCEALARQAGQAPA</sequence>
<dbReference type="Gene3D" id="3.40.50.2000">
    <property type="entry name" value="Glycogen Phosphorylase B"/>
    <property type="match status" value="1"/>
</dbReference>
<dbReference type="PROSITE" id="PS50005">
    <property type="entry name" value="TPR"/>
    <property type="match status" value="4"/>
</dbReference>
<accession>A0A7X0UBJ0</accession>
<comment type="caution">
    <text evidence="4">The sequence shown here is derived from an EMBL/GenBank/DDBJ whole genome shotgun (WGS) entry which is preliminary data.</text>
</comment>
<dbReference type="Pfam" id="PF13432">
    <property type="entry name" value="TPR_16"/>
    <property type="match status" value="1"/>
</dbReference>
<dbReference type="Pfam" id="PF00515">
    <property type="entry name" value="TPR_1"/>
    <property type="match status" value="1"/>
</dbReference>
<organism evidence="4 5">
    <name type="scientific">Acidovorax soli</name>
    <dbReference type="NCBI Taxonomy" id="592050"/>
    <lineage>
        <taxon>Bacteria</taxon>
        <taxon>Pseudomonadati</taxon>
        <taxon>Pseudomonadota</taxon>
        <taxon>Betaproteobacteria</taxon>
        <taxon>Burkholderiales</taxon>
        <taxon>Comamonadaceae</taxon>
        <taxon>Acidovorax</taxon>
    </lineage>
</organism>
<dbReference type="SMART" id="SM00028">
    <property type="entry name" value="TPR"/>
    <property type="match status" value="5"/>
</dbReference>
<keyword evidence="5" id="KW-1185">Reference proteome</keyword>
<protein>
    <submittedName>
        <fullName evidence="4">Tetratricopeptide (TPR) repeat protein</fullName>
    </submittedName>
</protein>
<evidence type="ECO:0000313" key="4">
    <source>
        <dbReference type="EMBL" id="MBB6562153.1"/>
    </source>
</evidence>
<dbReference type="Gene3D" id="1.25.40.10">
    <property type="entry name" value="Tetratricopeptide repeat domain"/>
    <property type="match status" value="1"/>
</dbReference>
<dbReference type="InterPro" id="IPR011990">
    <property type="entry name" value="TPR-like_helical_dom_sf"/>
</dbReference>
<proteinExistence type="predicted"/>
<dbReference type="PROSITE" id="PS50293">
    <property type="entry name" value="TPR_REGION"/>
    <property type="match status" value="1"/>
</dbReference>